<dbReference type="PANTHER" id="PTHR24960">
    <property type="entry name" value="PHOTOSYSTEM I IRON-SULFUR CENTER-RELATED"/>
    <property type="match status" value="1"/>
</dbReference>
<reference evidence="6" key="1">
    <citation type="journal article" date="2014" name="Front. Microbiol.">
        <title>High frequency of phylogenetically diverse reductive dehalogenase-homologous genes in deep subseafloor sedimentary metagenomes.</title>
        <authorList>
            <person name="Kawai M."/>
            <person name="Futagami T."/>
            <person name="Toyoda A."/>
            <person name="Takaki Y."/>
            <person name="Nishi S."/>
            <person name="Hori S."/>
            <person name="Arai W."/>
            <person name="Tsubouchi T."/>
            <person name="Morono Y."/>
            <person name="Uchiyama I."/>
            <person name="Ito T."/>
            <person name="Fujiyama A."/>
            <person name="Inagaki F."/>
            <person name="Takami H."/>
        </authorList>
    </citation>
    <scope>NUCLEOTIDE SEQUENCE</scope>
    <source>
        <strain evidence="6">Expedition CK06-06</strain>
    </source>
</reference>
<name>X1B8Z2_9ZZZZ</name>
<dbReference type="GO" id="GO:0046872">
    <property type="term" value="F:metal ion binding"/>
    <property type="evidence" value="ECO:0007669"/>
    <property type="project" value="UniProtKB-KW"/>
</dbReference>
<keyword evidence="2" id="KW-0479">Metal-binding</keyword>
<dbReference type="PROSITE" id="PS00198">
    <property type="entry name" value="4FE4S_FER_1"/>
    <property type="match status" value="1"/>
</dbReference>
<evidence type="ECO:0000259" key="5">
    <source>
        <dbReference type="PROSITE" id="PS51379"/>
    </source>
</evidence>
<dbReference type="Gene3D" id="3.30.70.20">
    <property type="match status" value="2"/>
</dbReference>
<sequence>MLKISFPKISRSISKEIEHVKVQFLTESLELILDKTKCIGCGTCARVCPKEAISRGPVGTSRRFPKLEDIIPEVYDPEACVFCGTCVYMCPFSALTLKKDGEVIELDDIQIVKENVVPKLEFEAKKIRTVTDVICPFCGTLCDDLEVDVDIKEEIVVEVRNGCQIGTRKFLLQIQVIIGMT</sequence>
<accession>X1B8Z2</accession>
<evidence type="ECO:0000256" key="1">
    <source>
        <dbReference type="ARBA" id="ARBA00022485"/>
    </source>
</evidence>
<dbReference type="InterPro" id="IPR017896">
    <property type="entry name" value="4Fe4S_Fe-S-bd"/>
</dbReference>
<evidence type="ECO:0000313" key="6">
    <source>
        <dbReference type="EMBL" id="GAG92264.1"/>
    </source>
</evidence>
<organism evidence="6">
    <name type="scientific">marine sediment metagenome</name>
    <dbReference type="NCBI Taxonomy" id="412755"/>
    <lineage>
        <taxon>unclassified sequences</taxon>
        <taxon>metagenomes</taxon>
        <taxon>ecological metagenomes</taxon>
    </lineage>
</organism>
<dbReference type="PANTHER" id="PTHR24960:SF79">
    <property type="entry name" value="PHOTOSYSTEM I IRON-SULFUR CENTER"/>
    <property type="match status" value="1"/>
</dbReference>
<evidence type="ECO:0000256" key="2">
    <source>
        <dbReference type="ARBA" id="ARBA00022723"/>
    </source>
</evidence>
<dbReference type="Pfam" id="PF12838">
    <property type="entry name" value="Fer4_7"/>
    <property type="match status" value="1"/>
</dbReference>
<comment type="caution">
    <text evidence="6">The sequence shown here is derived from an EMBL/GenBank/DDBJ whole genome shotgun (WGS) entry which is preliminary data.</text>
</comment>
<feature type="non-terminal residue" evidence="6">
    <location>
        <position position="181"/>
    </location>
</feature>
<protein>
    <recommendedName>
        <fullName evidence="5">4Fe-4S ferredoxin-type domain-containing protein</fullName>
    </recommendedName>
</protein>
<gene>
    <name evidence="6" type="ORF">S01H4_44575</name>
</gene>
<dbReference type="InterPro" id="IPR017900">
    <property type="entry name" value="4Fe4S_Fe_S_CS"/>
</dbReference>
<proteinExistence type="predicted"/>
<dbReference type="GO" id="GO:0051539">
    <property type="term" value="F:4 iron, 4 sulfur cluster binding"/>
    <property type="evidence" value="ECO:0007669"/>
    <property type="project" value="UniProtKB-KW"/>
</dbReference>
<evidence type="ECO:0000256" key="4">
    <source>
        <dbReference type="ARBA" id="ARBA00023014"/>
    </source>
</evidence>
<keyword evidence="3" id="KW-0408">Iron</keyword>
<dbReference type="SUPFAM" id="SSF54862">
    <property type="entry name" value="4Fe-4S ferredoxins"/>
    <property type="match status" value="1"/>
</dbReference>
<evidence type="ECO:0000256" key="3">
    <source>
        <dbReference type="ARBA" id="ARBA00023004"/>
    </source>
</evidence>
<dbReference type="AlphaFoldDB" id="X1B8Z2"/>
<dbReference type="InterPro" id="IPR050157">
    <property type="entry name" value="PSI_iron-sulfur_center"/>
</dbReference>
<dbReference type="EMBL" id="BART01024726">
    <property type="protein sequence ID" value="GAG92264.1"/>
    <property type="molecule type" value="Genomic_DNA"/>
</dbReference>
<feature type="domain" description="4Fe-4S ferredoxin-type" evidence="5">
    <location>
        <begin position="29"/>
        <end position="58"/>
    </location>
</feature>
<dbReference type="PROSITE" id="PS51379">
    <property type="entry name" value="4FE4S_FER_2"/>
    <property type="match status" value="2"/>
</dbReference>
<keyword evidence="1" id="KW-0004">4Fe-4S</keyword>
<keyword evidence="4" id="KW-0411">Iron-sulfur</keyword>
<feature type="domain" description="4Fe-4S ferredoxin-type" evidence="5">
    <location>
        <begin position="70"/>
        <end position="100"/>
    </location>
</feature>